<gene>
    <name evidence="2" type="ORF">OCBIM_22028079mg</name>
</gene>
<evidence type="ECO:0000313" key="2">
    <source>
        <dbReference type="EMBL" id="KOF80321.1"/>
    </source>
</evidence>
<evidence type="ECO:0000256" key="1">
    <source>
        <dbReference type="ARBA" id="ARBA00011047"/>
    </source>
</evidence>
<proteinExistence type="inferred from homology"/>
<organism evidence="2">
    <name type="scientific">Octopus bimaculoides</name>
    <name type="common">California two-spotted octopus</name>
    <dbReference type="NCBI Taxonomy" id="37653"/>
    <lineage>
        <taxon>Eukaryota</taxon>
        <taxon>Metazoa</taxon>
        <taxon>Spiralia</taxon>
        <taxon>Lophotrochozoa</taxon>
        <taxon>Mollusca</taxon>
        <taxon>Cephalopoda</taxon>
        <taxon>Coleoidea</taxon>
        <taxon>Octopodiformes</taxon>
        <taxon>Octopoda</taxon>
        <taxon>Incirrata</taxon>
        <taxon>Octopodidae</taxon>
        <taxon>Octopus</taxon>
    </lineage>
</organism>
<name>A0A0L8GTC6_OCTBM</name>
<protein>
    <submittedName>
        <fullName evidence="2">Uncharacterized protein</fullName>
    </submittedName>
</protein>
<sequence length="349" mass="40752">MKVQHVLNCGFSSWYPAFKNVTPRSFIIPLPKQFVDYLKADRVFLPEGSGQIQPKGREDAESDDEDYFDDDYEWNSTQDENRVPDFPELDKKIRSCIEELDGEVFPKLNWSSPKDAFWISFSKTLLCTCPADIYLLLKSSDFVTHDLTSPFEYCEDAECNQPELEYNLVLRRWVNIHPGSEFRCFVKNGALLAICQRHDSEYYSFIEQNLESIKTDITTFFKQRIASQFVLKEYVLDVYRKRQGKIVLLDFNPFGPVTDSLMFDWPELLSDHPFQKSSTDVEGSEDVQQLPVFRYIRESESAMKPNPYAYYALPKDFVDLSLGTDPYKLVDFLKLQNSKMKTEESDEEK</sequence>
<dbReference type="Pfam" id="PF07065">
    <property type="entry name" value="D123"/>
    <property type="match status" value="1"/>
</dbReference>
<dbReference type="PANTHER" id="PTHR15323">
    <property type="entry name" value="D123 PROTEIN"/>
    <property type="match status" value="1"/>
</dbReference>
<dbReference type="KEGG" id="obi:106874781"/>
<accession>A0A0L8GTC6</accession>
<dbReference type="GO" id="GO:0005737">
    <property type="term" value="C:cytoplasm"/>
    <property type="evidence" value="ECO:0007669"/>
    <property type="project" value="TreeGrafter"/>
</dbReference>
<dbReference type="STRING" id="37653.A0A0L8GTC6"/>
<dbReference type="AlphaFoldDB" id="A0A0L8GTC6"/>
<dbReference type="OrthoDB" id="360540at2759"/>
<dbReference type="OMA" id="TFPDPNF"/>
<dbReference type="PANTHER" id="PTHR15323:SF6">
    <property type="entry name" value="CELL DIVISION CYCLE PROTEIN 123 HOMOLOG"/>
    <property type="match status" value="1"/>
</dbReference>
<dbReference type="EMBL" id="KQ420427">
    <property type="protein sequence ID" value="KOF80321.1"/>
    <property type="molecule type" value="Genomic_DNA"/>
</dbReference>
<reference evidence="2" key="1">
    <citation type="submission" date="2015-07" db="EMBL/GenBank/DDBJ databases">
        <title>MeaNS - Measles Nucleotide Surveillance Program.</title>
        <authorList>
            <person name="Tran T."/>
            <person name="Druce J."/>
        </authorList>
    </citation>
    <scope>NUCLEOTIDE SEQUENCE</scope>
    <source>
        <strain evidence="2">UCB-OBI-ISO-001</strain>
        <tissue evidence="2">Gonad</tissue>
    </source>
</reference>
<comment type="similarity">
    <text evidence="1">Belongs to the CDC123 family.</text>
</comment>
<dbReference type="InterPro" id="IPR009772">
    <property type="entry name" value="CDC123"/>
</dbReference>